<organism evidence="1 2">
    <name type="scientific">Buddleja alternifolia</name>
    <dbReference type="NCBI Taxonomy" id="168488"/>
    <lineage>
        <taxon>Eukaryota</taxon>
        <taxon>Viridiplantae</taxon>
        <taxon>Streptophyta</taxon>
        <taxon>Embryophyta</taxon>
        <taxon>Tracheophyta</taxon>
        <taxon>Spermatophyta</taxon>
        <taxon>Magnoliopsida</taxon>
        <taxon>eudicotyledons</taxon>
        <taxon>Gunneridae</taxon>
        <taxon>Pentapetalae</taxon>
        <taxon>asterids</taxon>
        <taxon>lamiids</taxon>
        <taxon>Lamiales</taxon>
        <taxon>Scrophulariaceae</taxon>
        <taxon>Buddlejeae</taxon>
        <taxon>Buddleja</taxon>
    </lineage>
</organism>
<dbReference type="AlphaFoldDB" id="A0AAV6XAQ1"/>
<proteinExistence type="predicted"/>
<reference evidence="1" key="1">
    <citation type="submission" date="2019-10" db="EMBL/GenBank/DDBJ databases">
        <authorList>
            <person name="Zhang R."/>
            <person name="Pan Y."/>
            <person name="Wang J."/>
            <person name="Ma R."/>
            <person name="Yu S."/>
        </authorList>
    </citation>
    <scope>NUCLEOTIDE SEQUENCE</scope>
    <source>
        <strain evidence="1">LA-IB0</strain>
        <tissue evidence="1">Leaf</tissue>
    </source>
</reference>
<sequence>MAELHSMIITLANQSLVIVLREQEVFRMQIDLAGLKSEIAIQVRMFKPKNLQDVTSLASKKRQLYLMEAVEEEEELGREEQEVEHYPTELEVEDSNNTNCHVSVHAMSGVYDYRTMRVIGHVEILSQLDQPSTGDGVQISSDASILHLSSLEKSTTMIQYPEPLSLSLMNMGFVQ</sequence>
<name>A0AAV6XAQ1_9LAMI</name>
<keyword evidence="2" id="KW-1185">Reference proteome</keyword>
<gene>
    <name evidence="1" type="ORF">BUALT_Bualt08G0037500</name>
</gene>
<dbReference type="Proteomes" id="UP000826271">
    <property type="component" value="Unassembled WGS sequence"/>
</dbReference>
<comment type="caution">
    <text evidence="1">The sequence shown here is derived from an EMBL/GenBank/DDBJ whole genome shotgun (WGS) entry which is preliminary data.</text>
</comment>
<protein>
    <submittedName>
        <fullName evidence="1">Uncharacterized protein</fullName>
    </submittedName>
</protein>
<dbReference type="EMBL" id="WHWC01000008">
    <property type="protein sequence ID" value="KAG8377482.1"/>
    <property type="molecule type" value="Genomic_DNA"/>
</dbReference>
<evidence type="ECO:0000313" key="1">
    <source>
        <dbReference type="EMBL" id="KAG8377482.1"/>
    </source>
</evidence>
<accession>A0AAV6XAQ1</accession>
<evidence type="ECO:0000313" key="2">
    <source>
        <dbReference type="Proteomes" id="UP000826271"/>
    </source>
</evidence>